<dbReference type="NCBIfam" id="NF004313">
    <property type="entry name" value="PRK05710.1-2"/>
    <property type="match status" value="1"/>
</dbReference>
<dbReference type="InterPro" id="IPR049940">
    <property type="entry name" value="GluQ/Sye"/>
</dbReference>
<reference evidence="8 9" key="1">
    <citation type="submission" date="2016-10" db="EMBL/GenBank/DDBJ databases">
        <authorList>
            <person name="de Groot N.N."/>
        </authorList>
    </citation>
    <scope>NUCLEOTIDE SEQUENCE [LARGE SCALE GENOMIC DNA]</scope>
    <source>
        <strain evidence="8 9">Nm146</strain>
    </source>
</reference>
<feature type="short sequence motif" description="'HIGH' region" evidence="7">
    <location>
        <begin position="17"/>
        <end position="27"/>
    </location>
</feature>
<proteinExistence type="inferred from homology"/>
<dbReference type="PANTHER" id="PTHR43311">
    <property type="entry name" value="GLUTAMATE--TRNA LIGASE"/>
    <property type="match status" value="1"/>
</dbReference>
<gene>
    <name evidence="7" type="primary">gluQ</name>
    <name evidence="8" type="ORF">SAMN05421880_10131</name>
</gene>
<dbReference type="GO" id="GO:0006400">
    <property type="term" value="P:tRNA modification"/>
    <property type="evidence" value="ECO:0007669"/>
    <property type="project" value="InterPro"/>
</dbReference>
<comment type="similarity">
    <text evidence="7">Belongs to the class-I aminoacyl-tRNA synthetase family. GluQ subfamily.</text>
</comment>
<dbReference type="Gene3D" id="3.40.50.620">
    <property type="entry name" value="HUPs"/>
    <property type="match status" value="1"/>
</dbReference>
<dbReference type="InterPro" id="IPR000924">
    <property type="entry name" value="Glu/Gln-tRNA-synth"/>
</dbReference>
<dbReference type="GO" id="GO:0005524">
    <property type="term" value="F:ATP binding"/>
    <property type="evidence" value="ECO:0007669"/>
    <property type="project" value="UniProtKB-KW"/>
</dbReference>
<dbReference type="InterPro" id="IPR022380">
    <property type="entry name" value="Glu-Q_tRNA(Asp)_Synthase"/>
</dbReference>
<keyword evidence="3 7" id="KW-0547">Nucleotide-binding</keyword>
<dbReference type="NCBIfam" id="NF004315">
    <property type="entry name" value="PRK05710.1-4"/>
    <property type="match status" value="1"/>
</dbReference>
<dbReference type="SUPFAM" id="SSF52374">
    <property type="entry name" value="Nucleotidylyl transferase"/>
    <property type="match status" value="1"/>
</dbReference>
<dbReference type="PRINTS" id="PR00987">
    <property type="entry name" value="TRNASYNTHGLU"/>
</dbReference>
<evidence type="ECO:0000256" key="1">
    <source>
        <dbReference type="ARBA" id="ARBA00022598"/>
    </source>
</evidence>
<dbReference type="FunFam" id="3.40.50.620:FF:000093">
    <property type="entry name" value="Glutamyl-Q tRNA(Asp) synthetase"/>
    <property type="match status" value="1"/>
</dbReference>
<dbReference type="EMBL" id="FOUF01000001">
    <property type="protein sequence ID" value="SFL81937.1"/>
    <property type="molecule type" value="Genomic_DNA"/>
</dbReference>
<feature type="binding site" evidence="7">
    <location>
        <position position="108"/>
    </location>
    <ligand>
        <name>Zn(2+)</name>
        <dbReference type="ChEBI" id="CHEBI:29105"/>
    </ligand>
</feature>
<dbReference type="NCBIfam" id="NF004314">
    <property type="entry name" value="PRK05710.1-3"/>
    <property type="match status" value="1"/>
</dbReference>
<dbReference type="GO" id="GO:0005829">
    <property type="term" value="C:cytosol"/>
    <property type="evidence" value="ECO:0007669"/>
    <property type="project" value="TreeGrafter"/>
</dbReference>
<comment type="cofactor">
    <cofactor evidence="7">
        <name>Zn(2+)</name>
        <dbReference type="ChEBI" id="CHEBI:29105"/>
    </cofactor>
    <text evidence="7">Binds 1 zinc ion per subunit.</text>
</comment>
<dbReference type="PANTHER" id="PTHR43311:SF1">
    <property type="entry name" value="GLUTAMYL-Q TRNA(ASP) SYNTHETASE"/>
    <property type="match status" value="1"/>
</dbReference>
<keyword evidence="5 7" id="KW-0067">ATP-binding</keyword>
<evidence type="ECO:0000256" key="4">
    <source>
        <dbReference type="ARBA" id="ARBA00022833"/>
    </source>
</evidence>
<evidence type="ECO:0000256" key="5">
    <source>
        <dbReference type="ARBA" id="ARBA00022840"/>
    </source>
</evidence>
<name>A0A1I4KU35_9PROT</name>
<dbReference type="NCBIfam" id="TIGR03838">
    <property type="entry name" value="queuosine_YadB"/>
    <property type="match status" value="1"/>
</dbReference>
<protein>
    <recommendedName>
        <fullName evidence="7">Glutamyl-Q tRNA(Asp) synthetase</fullName>
        <shortName evidence="7">Glu-Q-RSs</shortName>
        <ecNumber evidence="7">6.1.1.-</ecNumber>
    </recommendedName>
</protein>
<feature type="binding site" evidence="7">
    <location>
        <position position="130"/>
    </location>
    <ligand>
        <name>Zn(2+)</name>
        <dbReference type="ChEBI" id="CHEBI:29105"/>
    </ligand>
</feature>
<keyword evidence="9" id="KW-1185">Reference proteome</keyword>
<dbReference type="InterPro" id="IPR014729">
    <property type="entry name" value="Rossmann-like_a/b/a_fold"/>
</dbReference>
<keyword evidence="2 7" id="KW-0479">Metal-binding</keyword>
<evidence type="ECO:0000256" key="6">
    <source>
        <dbReference type="ARBA" id="ARBA00023146"/>
    </source>
</evidence>
<feature type="binding site" evidence="7">
    <location>
        <position position="204"/>
    </location>
    <ligand>
        <name>L-glutamate</name>
        <dbReference type="ChEBI" id="CHEBI:29985"/>
    </ligand>
</feature>
<dbReference type="GO" id="GO:0006424">
    <property type="term" value="P:glutamyl-tRNA aminoacylation"/>
    <property type="evidence" value="ECO:0007669"/>
    <property type="project" value="InterPro"/>
</dbReference>
<evidence type="ECO:0000313" key="8">
    <source>
        <dbReference type="EMBL" id="SFL81937.1"/>
    </source>
</evidence>
<dbReference type="HAMAP" id="MF_01428">
    <property type="entry name" value="Glu_Q_tRNA_synth"/>
    <property type="match status" value="1"/>
</dbReference>
<dbReference type="GO" id="GO:0008270">
    <property type="term" value="F:zinc ion binding"/>
    <property type="evidence" value="ECO:0007669"/>
    <property type="project" value="UniProtKB-UniRule"/>
</dbReference>
<dbReference type="Pfam" id="PF00749">
    <property type="entry name" value="tRNA-synt_1c"/>
    <property type="match status" value="1"/>
</dbReference>
<organism evidence="8 9">
    <name type="scientific">Nitrosomonas nitrosa</name>
    <dbReference type="NCBI Taxonomy" id="52442"/>
    <lineage>
        <taxon>Bacteria</taxon>
        <taxon>Pseudomonadati</taxon>
        <taxon>Pseudomonadota</taxon>
        <taxon>Betaproteobacteria</taxon>
        <taxon>Nitrosomonadales</taxon>
        <taxon>Nitrosomonadaceae</taxon>
        <taxon>Nitrosomonas</taxon>
    </lineage>
</organism>
<feature type="binding site" evidence="7">
    <location>
        <position position="50"/>
    </location>
    <ligand>
        <name>L-glutamate</name>
        <dbReference type="ChEBI" id="CHEBI:29985"/>
    </ligand>
</feature>
<keyword evidence="1 7" id="KW-0436">Ligase</keyword>
<keyword evidence="4 7" id="KW-0862">Zinc</keyword>
<evidence type="ECO:0000256" key="3">
    <source>
        <dbReference type="ARBA" id="ARBA00022741"/>
    </source>
</evidence>
<feature type="binding site" evidence="7">
    <location>
        <position position="186"/>
    </location>
    <ligand>
        <name>L-glutamate</name>
        <dbReference type="ChEBI" id="CHEBI:29985"/>
    </ligand>
</feature>
<feature type="binding site" evidence="7">
    <location>
        <begin position="14"/>
        <end position="18"/>
    </location>
    <ligand>
        <name>L-glutamate</name>
        <dbReference type="ChEBI" id="CHEBI:29985"/>
    </ligand>
</feature>
<dbReference type="AlphaFoldDB" id="A0A1I4KU35"/>
<dbReference type="InterPro" id="IPR020058">
    <property type="entry name" value="Glu/Gln-tRNA-synth_Ib_cat-dom"/>
</dbReference>
<feature type="binding site" evidence="7">
    <location>
        <position position="106"/>
    </location>
    <ligand>
        <name>Zn(2+)</name>
        <dbReference type="ChEBI" id="CHEBI:29105"/>
    </ligand>
</feature>
<evidence type="ECO:0000313" key="9">
    <source>
        <dbReference type="Proteomes" id="UP000199561"/>
    </source>
</evidence>
<dbReference type="Proteomes" id="UP000199561">
    <property type="component" value="Unassembled WGS sequence"/>
</dbReference>
<comment type="function">
    <text evidence="7">Catalyzes the tRNA-independent activation of glutamate in presence of ATP and the subsequent transfer of glutamate onto a tRNA(Asp). Glutamate is transferred on the 2-amino-5-(4,5-dihydroxy-2-cyclopenten-1-yl) moiety of the queuosine in the wobble position of the QUC anticodon.</text>
</comment>
<evidence type="ECO:0000256" key="7">
    <source>
        <dbReference type="HAMAP-Rule" id="MF_01428"/>
    </source>
</evidence>
<dbReference type="GO" id="GO:0004818">
    <property type="term" value="F:glutamate-tRNA ligase activity"/>
    <property type="evidence" value="ECO:0007669"/>
    <property type="project" value="TreeGrafter"/>
</dbReference>
<dbReference type="RefSeq" id="WP_090665545.1">
    <property type="nucleotide sequence ID" value="NZ_FOUF01000001.1"/>
</dbReference>
<feature type="short sequence motif" description="'KMSKS' region" evidence="7">
    <location>
        <begin position="242"/>
        <end position="246"/>
    </location>
</feature>
<dbReference type="STRING" id="52442.SAMN05421880_10131"/>
<keyword evidence="6 7" id="KW-0030">Aminoacyl-tRNA synthetase</keyword>
<feature type="binding site" evidence="7">
    <location>
        <position position="126"/>
    </location>
    <ligand>
        <name>Zn(2+)</name>
        <dbReference type="ChEBI" id="CHEBI:29105"/>
    </ligand>
</feature>
<sequence>MKQQSTGISTYRGRFAPSPTGALHLGSLVTAIASYLEARTRGGEWLVRIEDLDVVRTLPGAAQQIMQTLELLGMSWDGEIIYQSQRQAAYQAALLRLENEGFMYPCTCSRKEIADTALIGVDGPIYPGSCRAGRSIALSDRPSAWRIRTDNRLIHFEDSVQGSICQRVENEIGDFVLRRADGIYSYQLAVVVDDAWQGITHVVRGADLLHSTSRQIYLQKLLSVETPCYSHVPVVVNEQGEKLSKQTRAEPINLTNPLPQLVAALRFLGQNPPEELSKSDLSTFWEWALANWCVGEIPRRSHVFLKEP</sequence>
<evidence type="ECO:0000256" key="2">
    <source>
        <dbReference type="ARBA" id="ARBA00022723"/>
    </source>
</evidence>
<dbReference type="EC" id="6.1.1.-" evidence="7"/>
<feature type="binding site" evidence="7">
    <location>
        <position position="245"/>
    </location>
    <ligand>
        <name>ATP</name>
        <dbReference type="ChEBI" id="CHEBI:30616"/>
    </ligand>
</feature>
<accession>A0A1I4KU35</accession>